<dbReference type="AlphaFoldDB" id="A0A015MVS3"/>
<evidence type="ECO:0000313" key="3">
    <source>
        <dbReference type="Proteomes" id="UP000022910"/>
    </source>
</evidence>
<comment type="caution">
    <text evidence="2">The sequence shown here is derived from an EMBL/GenBank/DDBJ whole genome shotgun (WGS) entry which is preliminary data.</text>
</comment>
<feature type="compositionally biased region" description="Acidic residues" evidence="1">
    <location>
        <begin position="207"/>
        <end position="216"/>
    </location>
</feature>
<evidence type="ECO:0000313" key="2">
    <source>
        <dbReference type="EMBL" id="EXX70873.1"/>
    </source>
</evidence>
<protein>
    <submittedName>
        <fullName evidence="2">Uncharacterized protein</fullName>
    </submittedName>
</protein>
<organism evidence="2 3">
    <name type="scientific">Rhizophagus irregularis (strain DAOM 197198w)</name>
    <name type="common">Glomus intraradices</name>
    <dbReference type="NCBI Taxonomy" id="1432141"/>
    <lineage>
        <taxon>Eukaryota</taxon>
        <taxon>Fungi</taxon>
        <taxon>Fungi incertae sedis</taxon>
        <taxon>Mucoromycota</taxon>
        <taxon>Glomeromycotina</taxon>
        <taxon>Glomeromycetes</taxon>
        <taxon>Glomerales</taxon>
        <taxon>Glomeraceae</taxon>
        <taxon>Rhizophagus</taxon>
    </lineage>
</organism>
<feature type="region of interest" description="Disordered" evidence="1">
    <location>
        <begin position="173"/>
        <end position="223"/>
    </location>
</feature>
<evidence type="ECO:0000256" key="1">
    <source>
        <dbReference type="SAM" id="MobiDB-lite"/>
    </source>
</evidence>
<keyword evidence="3" id="KW-1185">Reference proteome</keyword>
<gene>
    <name evidence="2" type="ORF">RirG_083610</name>
</gene>
<sequence>MARDRVGMKKAKGLIYDFILAQNPDTKRPALYKKIERARKIYRLTETIGLDKVIYIKSYSANSISKFTNEEIQRVMDHFTKNPDMEFTDDSEDVEQDNEVPEGSDQINVLEVSPPKESTAPIPLVNVSNSSDNSKEEAWFDKDMFFNETNPTKVNTTTSDDDDVYFDEANEEVPLLQRLRPDPDNTQDGGSNSCNDDSDPDSNSGDEMPDDSDDDGYNGYGGYNEYGECDRGYYYLTENMKEKPLQSSLR</sequence>
<dbReference type="EMBL" id="JEMT01016338">
    <property type="protein sequence ID" value="EXX70873.1"/>
    <property type="molecule type" value="Genomic_DNA"/>
</dbReference>
<accession>A0A015MVS3</accession>
<feature type="region of interest" description="Disordered" evidence="1">
    <location>
        <begin position="84"/>
        <end position="105"/>
    </location>
</feature>
<dbReference type="Proteomes" id="UP000022910">
    <property type="component" value="Unassembled WGS sequence"/>
</dbReference>
<reference evidence="2 3" key="1">
    <citation type="submission" date="2014-02" db="EMBL/GenBank/DDBJ databases">
        <title>Single nucleus genome sequencing reveals high similarity among nuclei of an endomycorrhizal fungus.</title>
        <authorList>
            <person name="Lin K."/>
            <person name="Geurts R."/>
            <person name="Zhang Z."/>
            <person name="Limpens E."/>
            <person name="Saunders D.G."/>
            <person name="Mu D."/>
            <person name="Pang E."/>
            <person name="Cao H."/>
            <person name="Cha H."/>
            <person name="Lin T."/>
            <person name="Zhou Q."/>
            <person name="Shang Y."/>
            <person name="Li Y."/>
            <person name="Ivanov S."/>
            <person name="Sharma T."/>
            <person name="Velzen R.V."/>
            <person name="Ruijter N.D."/>
            <person name="Aanen D.K."/>
            <person name="Win J."/>
            <person name="Kamoun S."/>
            <person name="Bisseling T."/>
            <person name="Huang S."/>
        </authorList>
    </citation>
    <scope>NUCLEOTIDE SEQUENCE [LARGE SCALE GENOMIC DNA]</scope>
    <source>
        <strain evidence="3">DAOM197198w</strain>
    </source>
</reference>
<feature type="compositionally biased region" description="Acidic residues" evidence="1">
    <location>
        <begin position="86"/>
        <end position="102"/>
    </location>
</feature>
<name>A0A015MVS3_RHIIW</name>
<dbReference type="HOGENOM" id="CLU_097269_0_0_1"/>
<proteinExistence type="predicted"/>
<feature type="compositionally biased region" description="Low complexity" evidence="1">
    <location>
        <begin position="188"/>
        <end position="206"/>
    </location>
</feature>